<dbReference type="RefSeq" id="WP_127887251.1">
    <property type="nucleotide sequence ID" value="NZ_CP028137.1"/>
</dbReference>
<dbReference type="AlphaFoldDB" id="A0A3T0T1Y7"/>
<gene>
    <name evidence="2" type="ORF">C1I64_11205</name>
</gene>
<feature type="transmembrane region" description="Helical" evidence="1">
    <location>
        <begin position="84"/>
        <end position="103"/>
    </location>
</feature>
<protein>
    <recommendedName>
        <fullName evidence="4">ATP-binding protein</fullName>
    </recommendedName>
</protein>
<name>A0A3T0T1Y7_9MICO</name>
<feature type="transmembrane region" description="Helical" evidence="1">
    <location>
        <begin position="136"/>
        <end position="160"/>
    </location>
</feature>
<dbReference type="SUPFAM" id="SSF55874">
    <property type="entry name" value="ATPase domain of HSP90 chaperone/DNA topoisomerase II/histidine kinase"/>
    <property type="match status" value="1"/>
</dbReference>
<evidence type="ECO:0000313" key="3">
    <source>
        <dbReference type="Proteomes" id="UP000285317"/>
    </source>
</evidence>
<evidence type="ECO:0000313" key="2">
    <source>
        <dbReference type="EMBL" id="AZZ52555.1"/>
    </source>
</evidence>
<sequence>MRSGAAAAEEPSFGIGDRFERIFVVAFSIGGIAFHAVAALGYAATGLGVSPLWAVTASVLVLPAPLVTLLVAMRGSLDAVRTVLRAHVVLFAVLALALIPAVPPGSGPAATSWLIDAVPVAMTAAAVAFPARLVPLAVAGVCLLLFAVRAATSGSPVVAIEEAVDMAMIGTVFAGLAQAVLGAGRSLERATRESVLAAARAAGRAGRRSERIRVGALVHDEILSFLLNVEQISHSAERSRAAARIALAHLAELRRTDPTGPTPSRAMLTAGEFVRAASVRITEAAPLAVLSTRIAAGAVAVPSPVADALIDATVQAARNAVQHARSTDGAPAAVRASLAVDERGLSIEVGDDGGGFVAAAVPQNRMGLTTSILGRVTQIAGATAQIASEAGTVVRLEWRR</sequence>
<organism evidence="2 3">
    <name type="scientific">Rathayibacter festucae DSM 15932</name>
    <dbReference type="NCBI Taxonomy" id="1328866"/>
    <lineage>
        <taxon>Bacteria</taxon>
        <taxon>Bacillati</taxon>
        <taxon>Actinomycetota</taxon>
        <taxon>Actinomycetes</taxon>
        <taxon>Micrococcales</taxon>
        <taxon>Microbacteriaceae</taxon>
        <taxon>Rathayibacter</taxon>
    </lineage>
</organism>
<reference evidence="2 3" key="1">
    <citation type="submission" date="2018-03" db="EMBL/GenBank/DDBJ databases">
        <title>Bacteriophage NCPPB3778 and a type I-E CRISPR drive the evolution of the US Biological Select Agent, Rathayibacter toxicus.</title>
        <authorList>
            <person name="Davis E.W.II."/>
            <person name="Tabima J.F."/>
            <person name="Weisberg A.J."/>
            <person name="Dantas Lopes L."/>
            <person name="Wiseman M.S."/>
            <person name="Wiseman M.S."/>
            <person name="Pupko T."/>
            <person name="Belcher M.S."/>
            <person name="Sechler A.J."/>
            <person name="Tancos M.A."/>
            <person name="Schroeder B.K."/>
            <person name="Murray T.D."/>
            <person name="Luster D.G."/>
            <person name="Schneider W.L."/>
            <person name="Rogers E."/>
            <person name="Andreote F.D."/>
            <person name="Grunwald N.J."/>
            <person name="Putnam M.L."/>
            <person name="Chang J.H."/>
        </authorList>
    </citation>
    <scope>NUCLEOTIDE SEQUENCE [LARGE SCALE GENOMIC DNA]</scope>
    <source>
        <strain evidence="2 3">DSM 15932</strain>
    </source>
</reference>
<feature type="transmembrane region" description="Helical" evidence="1">
    <location>
        <begin position="22"/>
        <end position="44"/>
    </location>
</feature>
<dbReference type="EMBL" id="CP028137">
    <property type="protein sequence ID" value="AZZ52555.1"/>
    <property type="molecule type" value="Genomic_DNA"/>
</dbReference>
<accession>A0A3T0T1Y7</accession>
<keyword evidence="1" id="KW-0472">Membrane</keyword>
<evidence type="ECO:0000256" key="1">
    <source>
        <dbReference type="SAM" id="Phobius"/>
    </source>
</evidence>
<dbReference type="KEGG" id="rfs:C1I64_11205"/>
<evidence type="ECO:0008006" key="4">
    <source>
        <dbReference type="Google" id="ProtNLM"/>
    </source>
</evidence>
<keyword evidence="1" id="KW-1133">Transmembrane helix</keyword>
<dbReference type="Proteomes" id="UP000285317">
    <property type="component" value="Chromosome"/>
</dbReference>
<keyword evidence="1" id="KW-0812">Transmembrane</keyword>
<dbReference type="Gene3D" id="3.30.565.10">
    <property type="entry name" value="Histidine kinase-like ATPase, C-terminal domain"/>
    <property type="match status" value="1"/>
</dbReference>
<dbReference type="InterPro" id="IPR036890">
    <property type="entry name" value="HATPase_C_sf"/>
</dbReference>
<feature type="transmembrane region" description="Helical" evidence="1">
    <location>
        <begin position="50"/>
        <end position="72"/>
    </location>
</feature>
<proteinExistence type="predicted"/>